<organism evidence="1 2">
    <name type="scientific">Paramuricea clavata</name>
    <name type="common">Red gorgonian</name>
    <name type="synonym">Violescent sea-whip</name>
    <dbReference type="NCBI Taxonomy" id="317549"/>
    <lineage>
        <taxon>Eukaryota</taxon>
        <taxon>Metazoa</taxon>
        <taxon>Cnidaria</taxon>
        <taxon>Anthozoa</taxon>
        <taxon>Octocorallia</taxon>
        <taxon>Malacalcyonacea</taxon>
        <taxon>Plexauridae</taxon>
        <taxon>Paramuricea</taxon>
    </lineage>
</organism>
<dbReference type="PANTHER" id="PTHR37984:SF11">
    <property type="entry name" value="INTEGRASE CATALYTIC DOMAIN-CONTAINING PROTEIN"/>
    <property type="match status" value="1"/>
</dbReference>
<sequence length="433" mass="48413">MAENLKNFITNFDRLGDATTLRLRWKRWLTAFELIADRKGLILVPDKDDNKRRKALLLHLARSKVQHIFSTLPDTGINTEYDKAVTIKQALNEYFAPNVNTAYASHSFRKLAKNAGETVRHFVTRLKQAARDCDYGTDTGNQIRDKVLCKCTSAYVRRKLLEEEQILTLTRTLEIAVQCEKVEAQMVAFSHETDETIKVGSGNDPGGNLRRKRVVGEQRPITSGELCIHETTNIKCRTNANSSCKELHSYATDKPLPVKGTFPCEVPAGSKKTQAECIMIKGKGASLFGKETAIKLGVLAVGIGVAAVANTNPALNLTEQYPAEVIYGIGKFRNRETTLDIDPQVKPVAQLYRRVPFNFSNKVEEKIDELIQKDIIESVDCATPWPNPVVIISKKDGDIRLCVDMRQANQAIIRRRYITIDLMGPLPSGHSFG</sequence>
<name>A0A6S7JNS4_PARCT</name>
<keyword evidence="2" id="KW-1185">Reference proteome</keyword>
<reference evidence="1" key="1">
    <citation type="submission" date="2020-04" db="EMBL/GenBank/DDBJ databases">
        <authorList>
            <person name="Alioto T."/>
            <person name="Alioto T."/>
            <person name="Gomez Garrido J."/>
        </authorList>
    </citation>
    <scope>NUCLEOTIDE SEQUENCE</scope>
    <source>
        <strain evidence="1">A484AB</strain>
    </source>
</reference>
<dbReference type="SUPFAM" id="SSF56672">
    <property type="entry name" value="DNA/RNA polymerases"/>
    <property type="match status" value="1"/>
</dbReference>
<accession>A0A6S7JNS4</accession>
<dbReference type="Proteomes" id="UP001152795">
    <property type="component" value="Unassembled WGS sequence"/>
</dbReference>
<dbReference type="OrthoDB" id="775972at2759"/>
<dbReference type="Gene3D" id="3.10.10.10">
    <property type="entry name" value="HIV Type 1 Reverse Transcriptase, subunit A, domain 1"/>
    <property type="match status" value="1"/>
</dbReference>
<evidence type="ECO:0000313" key="2">
    <source>
        <dbReference type="Proteomes" id="UP001152795"/>
    </source>
</evidence>
<proteinExistence type="predicted"/>
<evidence type="ECO:0000313" key="1">
    <source>
        <dbReference type="EMBL" id="CAB4032581.1"/>
    </source>
</evidence>
<gene>
    <name evidence="1" type="ORF">PACLA_8A030992</name>
</gene>
<comment type="caution">
    <text evidence="1">The sequence shown here is derived from an EMBL/GenBank/DDBJ whole genome shotgun (WGS) entry which is preliminary data.</text>
</comment>
<protein>
    <submittedName>
        <fullName evidence="1">Uncharacterized protein</fullName>
    </submittedName>
</protein>
<dbReference type="PANTHER" id="PTHR37984">
    <property type="entry name" value="PROTEIN CBG26694"/>
    <property type="match status" value="1"/>
</dbReference>
<dbReference type="EMBL" id="CACRXK020018515">
    <property type="protein sequence ID" value="CAB4032581.1"/>
    <property type="molecule type" value="Genomic_DNA"/>
</dbReference>
<dbReference type="InterPro" id="IPR050951">
    <property type="entry name" value="Retrovirus_Pol_polyprotein"/>
</dbReference>
<dbReference type="AlphaFoldDB" id="A0A6S7JNS4"/>
<dbReference type="InterPro" id="IPR043502">
    <property type="entry name" value="DNA/RNA_pol_sf"/>
</dbReference>